<feature type="non-terminal residue" evidence="1">
    <location>
        <position position="1"/>
    </location>
</feature>
<accession>A0A146K483</accession>
<evidence type="ECO:0000313" key="1">
    <source>
        <dbReference type="EMBL" id="JAP90381.1"/>
    </source>
</evidence>
<sequence length="958" mass="112285">QIFELSKYMYQHRLDLDYTEQIQKLQIPDDMKIELFFALNDAEKLQQLLKKTSYAAVKELMKLKDMQPFEYYQEKNQTQIQLPEPHGTFDNSCLNTETKYNKLQEFAKLQVKEVKIVNPDDLPSKLTQKEQMQKLSNYHVIKQDFGKFLEYCMENEITEEVFDHFKSHISAHILLFQVYQKLTEKQQKEVFGKVVPHLNLFEFRQMDLSTVRTQYLNHVLSLLNIKTYEQFGQEEQVFEELQFGMALFKDLVTMLVKKQKPTMVEQFIASKETYPAEVKHMFEKEPKTKFSIAQIPIIRDFDLQKAFMVIATQCSFQLKESAQHKVNDFKTMLTSRIPSDTNWLKVRQSEIDQNLFTVYGQVKTADKLVITTVGVDTQNLALFQKELNPSFLQDLEVEGQVTEFEPKSTLFLQQFRIQPDYQGDYIVQFKLDQIQFSFVNQFEKLQIFQQPSYEDGKSFQNLRFYLNKKQINVEITNLQDLPKVSVQKCPGELAHDLIVRYPIEKFIQLNSDSFIAVNFSIKDHMFQRMKTHQLQDPQLFLIFETSEENLLKSQKTEFQVQILCKFDSATQILKLQQPWNGILKIEQQLTNGQLKVTTFNEAETMEILGSGKMEITLLQHLQSISATFQFEYENKTYFSNKIVKNLKSSQSAKFRCFFDQQNENLQIQVRNLLLQPIEDCFMVKTIYEDQFLNQSFNLFSKGGQMEVERCPGFKQLIVAYQNQQVSFDQVQREKPFEVKDINQLKEQLKGKLQFDLIELHENGLIQFKGEVKALKVELKPNRDYLLKASFKNGSTQQMVFLVEEVDNLLVKHFQEGYELMLKEEVLTKIEKASVHSKITFSKPHLYVSELLLVEKSFPMQFQAKQNKIFPRFQGALAIEQPTLQQNPVDVNAQQAHSNSFSGRAAPQACRMAHDHNREKNRDNGILQISNGIVQEYEPGQLKNSKKLVIMTTGEFDEE</sequence>
<name>A0A146K483_9EUKA</name>
<organism evidence="1">
    <name type="scientific">Trepomonas sp. PC1</name>
    <dbReference type="NCBI Taxonomy" id="1076344"/>
    <lineage>
        <taxon>Eukaryota</taxon>
        <taxon>Metamonada</taxon>
        <taxon>Diplomonadida</taxon>
        <taxon>Hexamitidae</taxon>
        <taxon>Hexamitinae</taxon>
        <taxon>Trepomonas</taxon>
    </lineage>
</organism>
<dbReference type="AlphaFoldDB" id="A0A146K483"/>
<reference evidence="1" key="1">
    <citation type="submission" date="2015-07" db="EMBL/GenBank/DDBJ databases">
        <title>Adaptation to a free-living lifestyle via gene acquisitions in the diplomonad Trepomonas sp. PC1.</title>
        <authorList>
            <person name="Xu F."/>
            <person name="Jerlstrom-Hultqvist J."/>
            <person name="Kolisko M."/>
            <person name="Simpson A.G.B."/>
            <person name="Roger A.J."/>
            <person name="Svard S.G."/>
            <person name="Andersson J.O."/>
        </authorList>
    </citation>
    <scope>NUCLEOTIDE SEQUENCE</scope>
    <source>
        <strain evidence="1">PC1</strain>
    </source>
</reference>
<gene>
    <name evidence="1" type="ORF">TPC1_30124</name>
</gene>
<proteinExistence type="predicted"/>
<protein>
    <submittedName>
        <fullName evidence="1">Uncharacterized protein</fullName>
    </submittedName>
</protein>
<dbReference type="EMBL" id="GDID01006225">
    <property type="protein sequence ID" value="JAP90381.1"/>
    <property type="molecule type" value="Transcribed_RNA"/>
</dbReference>